<feature type="compositionally biased region" description="Low complexity" evidence="5">
    <location>
        <begin position="401"/>
        <end position="421"/>
    </location>
</feature>
<keyword evidence="3" id="KW-0653">Protein transport</keyword>
<keyword evidence="9" id="KW-1185">Reference proteome</keyword>
<dbReference type="Pfam" id="PF01217">
    <property type="entry name" value="Clat_adaptor_s"/>
    <property type="match status" value="1"/>
</dbReference>
<evidence type="ECO:0000313" key="8">
    <source>
        <dbReference type="EnsemblMetazoa" id="HelroP193777"/>
    </source>
</evidence>
<accession>T1FVC4</accession>
<dbReference type="KEGG" id="hro:HELRODRAFT_193777"/>
<feature type="compositionally biased region" description="Low complexity" evidence="5">
    <location>
        <begin position="201"/>
        <end position="234"/>
    </location>
</feature>
<evidence type="ECO:0000256" key="4">
    <source>
        <dbReference type="ARBA" id="ARBA00023136"/>
    </source>
</evidence>
<feature type="compositionally biased region" description="Low complexity" evidence="5">
    <location>
        <begin position="174"/>
        <end position="190"/>
    </location>
</feature>
<dbReference type="STRING" id="6412.T1FVC4"/>
<dbReference type="SUPFAM" id="SSF64356">
    <property type="entry name" value="SNARE-like"/>
    <property type="match status" value="1"/>
</dbReference>
<dbReference type="InParanoid" id="T1FVC4"/>
<evidence type="ECO:0000256" key="2">
    <source>
        <dbReference type="ARBA" id="ARBA00022448"/>
    </source>
</evidence>
<dbReference type="InterPro" id="IPR011012">
    <property type="entry name" value="Longin-like_dom_sf"/>
</dbReference>
<dbReference type="Gene3D" id="3.30.450.60">
    <property type="match status" value="1"/>
</dbReference>
<evidence type="ECO:0000256" key="5">
    <source>
        <dbReference type="SAM" id="MobiDB-lite"/>
    </source>
</evidence>
<feature type="region of interest" description="Disordered" evidence="5">
    <location>
        <begin position="400"/>
        <end position="421"/>
    </location>
</feature>
<dbReference type="GO" id="GO:0030131">
    <property type="term" value="C:clathrin adaptor complex"/>
    <property type="evidence" value="ECO:0007669"/>
    <property type="project" value="InterPro"/>
</dbReference>
<dbReference type="AlphaFoldDB" id="T1FVC4"/>
<comment type="subcellular location">
    <subcellularLocation>
        <location evidence="1">Endomembrane system</location>
    </subcellularLocation>
</comment>
<proteinExistence type="predicted"/>
<dbReference type="Proteomes" id="UP000015101">
    <property type="component" value="Unassembled WGS sequence"/>
</dbReference>
<evidence type="ECO:0000259" key="6">
    <source>
        <dbReference type="Pfam" id="PF01217"/>
    </source>
</evidence>
<dbReference type="SUPFAM" id="SSF49447">
    <property type="entry name" value="Second domain of Mu2 adaptin subunit (ap50) of ap2 adaptor"/>
    <property type="match status" value="1"/>
</dbReference>
<reference evidence="7 9" key="2">
    <citation type="journal article" date="2013" name="Nature">
        <title>Insights into bilaterian evolution from three spiralian genomes.</title>
        <authorList>
            <person name="Simakov O."/>
            <person name="Marletaz F."/>
            <person name="Cho S.J."/>
            <person name="Edsinger-Gonzales E."/>
            <person name="Havlak P."/>
            <person name="Hellsten U."/>
            <person name="Kuo D.H."/>
            <person name="Larsson T."/>
            <person name="Lv J."/>
            <person name="Arendt D."/>
            <person name="Savage R."/>
            <person name="Osoegawa K."/>
            <person name="de Jong P."/>
            <person name="Grimwood J."/>
            <person name="Chapman J.A."/>
            <person name="Shapiro H."/>
            <person name="Aerts A."/>
            <person name="Otillar R.P."/>
            <person name="Terry A.Y."/>
            <person name="Boore J.L."/>
            <person name="Grigoriev I.V."/>
            <person name="Lindberg D.R."/>
            <person name="Seaver E.C."/>
            <person name="Weisblat D.A."/>
            <person name="Putnam N.H."/>
            <person name="Rokhsar D.S."/>
        </authorList>
    </citation>
    <scope>NUCLEOTIDE SEQUENCE</scope>
</reference>
<dbReference type="InterPro" id="IPR022775">
    <property type="entry name" value="AP_mu_sigma_su"/>
</dbReference>
<evidence type="ECO:0000313" key="9">
    <source>
        <dbReference type="Proteomes" id="UP000015101"/>
    </source>
</evidence>
<keyword evidence="2" id="KW-0813">Transport</keyword>
<dbReference type="GO" id="GO:0005829">
    <property type="term" value="C:cytosol"/>
    <property type="evidence" value="ECO:0007669"/>
    <property type="project" value="GOC"/>
</dbReference>
<dbReference type="GO" id="GO:0005802">
    <property type="term" value="C:trans-Golgi network"/>
    <property type="evidence" value="ECO:0000318"/>
    <property type="project" value="GO_Central"/>
</dbReference>
<dbReference type="InterPro" id="IPR036168">
    <property type="entry name" value="AP2_Mu_C_sf"/>
</dbReference>
<evidence type="ECO:0000256" key="3">
    <source>
        <dbReference type="ARBA" id="ARBA00022927"/>
    </source>
</evidence>
<dbReference type="InterPro" id="IPR050431">
    <property type="entry name" value="Adaptor_comp_med_subunit"/>
</dbReference>
<sequence>MSIISIYIFSTDGNLILFKNYKKSILASSTSANISGILRTKILRTKEPSFALNDSEKCSIFKCADVLLCACASSHLSDVTVFEILNCLKDIFLEYCGSVSEKMLSDNLLLIYELLEEFMDDGHVQISSSRGMKPFIINQPITRSIFSSLEFPNIKPFGTDHVSSSSSSPPPLPLSSSSSSVATTRSSSTVMTMQKTPTDISKTSSPSSPRRPAASTSSSLSLPKTKTTAAVTTTTSSQKYDIYVDVIESYDVIIGNGKNDQQQQQQYLSGKLVTRSNVPAGNSRVIIKFDHDIRFSDGDEGEGNNHEDRPLAPKNDINRLEKCHFYSEDVDVSKDQLNNIKSISYSVGDNDEHIVMTYYKQMNGHQQQQQQPPFTLACKQTSIPNSKDVSVSLTLTFNGHNNNNNNYNNNNNNNKSGSSSSSSMKVVKCVVSIPLSTLVKEVTFENQPSQQQQYTLVHCNNNKQQNNDVIVDSKQQRQPTDDGDIINERQRGCIQTDEILNAKQDNINSKQQNHLDVINDEEQHNNDVINEEQPHSINNKLIWNLNSALQVNQPISVKFKLVVEQMTSSSSSSSPSTTTSSSSPLLGQALIDFELSGKSSVSGLKISSINMLDSINQPANQPVTRHRQPQHQYNKWIRYIITSGLYAVNLD</sequence>
<dbReference type="RefSeq" id="XP_009027117.1">
    <property type="nucleotide sequence ID" value="XM_009028869.1"/>
</dbReference>
<dbReference type="eggNOG" id="KOG0937">
    <property type="taxonomic scope" value="Eukaryota"/>
</dbReference>
<feature type="region of interest" description="Disordered" evidence="5">
    <location>
        <begin position="160"/>
        <end position="234"/>
    </location>
</feature>
<dbReference type="GeneID" id="20212770"/>
<reference evidence="8" key="3">
    <citation type="submission" date="2015-06" db="UniProtKB">
        <authorList>
            <consortium name="EnsemblMetazoa"/>
        </authorList>
    </citation>
    <scope>IDENTIFICATION</scope>
</reference>
<evidence type="ECO:0000256" key="1">
    <source>
        <dbReference type="ARBA" id="ARBA00004308"/>
    </source>
</evidence>
<protein>
    <recommendedName>
        <fullName evidence="6">AP complex mu/sigma subunit domain-containing protein</fullName>
    </recommendedName>
</protein>
<dbReference type="GO" id="GO:0006605">
    <property type="term" value="P:protein targeting"/>
    <property type="evidence" value="ECO:0000318"/>
    <property type="project" value="GO_Central"/>
</dbReference>
<dbReference type="PRINTS" id="PR00314">
    <property type="entry name" value="CLATHRINADPT"/>
</dbReference>
<gene>
    <name evidence="8" type="primary">20212770</name>
    <name evidence="7" type="ORF">HELRODRAFT_193777</name>
</gene>
<name>T1FVC4_HELRO</name>
<dbReference type="GO" id="GO:0090160">
    <property type="term" value="P:Golgi to lysosome transport"/>
    <property type="evidence" value="ECO:0000318"/>
    <property type="project" value="GO_Central"/>
</dbReference>
<feature type="domain" description="AP complex mu/sigma subunit" evidence="6">
    <location>
        <begin position="5"/>
        <end position="129"/>
    </location>
</feature>
<reference evidence="9" key="1">
    <citation type="submission" date="2012-12" db="EMBL/GenBank/DDBJ databases">
        <authorList>
            <person name="Hellsten U."/>
            <person name="Grimwood J."/>
            <person name="Chapman J.A."/>
            <person name="Shapiro H."/>
            <person name="Aerts A."/>
            <person name="Otillar R.P."/>
            <person name="Terry A.Y."/>
            <person name="Boore J.L."/>
            <person name="Simakov O."/>
            <person name="Marletaz F."/>
            <person name="Cho S.-J."/>
            <person name="Edsinger-Gonzales E."/>
            <person name="Havlak P."/>
            <person name="Kuo D.-H."/>
            <person name="Larsson T."/>
            <person name="Lv J."/>
            <person name="Arendt D."/>
            <person name="Savage R."/>
            <person name="Osoegawa K."/>
            <person name="de Jong P."/>
            <person name="Lindberg D.R."/>
            <person name="Seaver E.C."/>
            <person name="Weisblat D.A."/>
            <person name="Putnam N.H."/>
            <person name="Grigoriev I.V."/>
            <person name="Rokhsar D.S."/>
        </authorList>
    </citation>
    <scope>NUCLEOTIDE SEQUENCE</scope>
</reference>
<keyword evidence="4" id="KW-0472">Membrane</keyword>
<dbReference type="OrthoDB" id="10259133at2759"/>
<dbReference type="GO" id="GO:0031410">
    <property type="term" value="C:cytoplasmic vesicle"/>
    <property type="evidence" value="ECO:0000318"/>
    <property type="project" value="GO_Central"/>
</dbReference>
<dbReference type="PANTHER" id="PTHR10529">
    <property type="entry name" value="AP COMPLEX SUBUNIT MU"/>
    <property type="match status" value="1"/>
</dbReference>
<feature type="compositionally biased region" description="Polar residues" evidence="5">
    <location>
        <begin position="191"/>
        <end position="200"/>
    </location>
</feature>
<dbReference type="EnsemblMetazoa" id="HelroT193777">
    <property type="protein sequence ID" value="HelroP193777"/>
    <property type="gene ID" value="HelroG193777"/>
</dbReference>
<organism evidence="8 9">
    <name type="scientific">Helobdella robusta</name>
    <name type="common">Californian leech</name>
    <dbReference type="NCBI Taxonomy" id="6412"/>
    <lineage>
        <taxon>Eukaryota</taxon>
        <taxon>Metazoa</taxon>
        <taxon>Spiralia</taxon>
        <taxon>Lophotrochozoa</taxon>
        <taxon>Annelida</taxon>
        <taxon>Clitellata</taxon>
        <taxon>Hirudinea</taxon>
        <taxon>Rhynchobdellida</taxon>
        <taxon>Glossiphoniidae</taxon>
        <taxon>Helobdella</taxon>
    </lineage>
</organism>
<dbReference type="InterPro" id="IPR001392">
    <property type="entry name" value="Clathrin_mu"/>
</dbReference>
<dbReference type="HOGENOM" id="CLU_421083_0_0_1"/>
<dbReference type="EMBL" id="KB097563">
    <property type="protein sequence ID" value="ESN94755.1"/>
    <property type="molecule type" value="Genomic_DNA"/>
</dbReference>
<evidence type="ECO:0000313" key="7">
    <source>
        <dbReference type="EMBL" id="ESN94755.1"/>
    </source>
</evidence>
<dbReference type="GO" id="GO:0006886">
    <property type="term" value="P:intracellular protein transport"/>
    <property type="evidence" value="ECO:0007669"/>
    <property type="project" value="InterPro"/>
</dbReference>
<dbReference type="CTD" id="20212770"/>
<dbReference type="EMBL" id="AMQM01007093">
    <property type="status" value="NOT_ANNOTATED_CDS"/>
    <property type="molecule type" value="Genomic_DNA"/>
</dbReference>